<protein>
    <submittedName>
        <fullName evidence="1">Uncharacterized protein</fullName>
    </submittedName>
</protein>
<dbReference type="Pfam" id="PF21980">
    <property type="entry name" value="MksE"/>
    <property type="match status" value="1"/>
</dbReference>
<evidence type="ECO:0000313" key="1">
    <source>
        <dbReference type="EMBL" id="KGE88230.1"/>
    </source>
</evidence>
<reference evidence="1 2" key="1">
    <citation type="journal article" date="2014" name="Int. J. Syst. Evol. Microbiol.">
        <title>Phaeodactylibacter xiamenensis gen. nov., sp. nov., a member of the family Saprospiraceae isolated from the marine alga Phaeodactylum tricornutum.</title>
        <authorList>
            <person name="Chen Z.Jr."/>
            <person name="Lei X."/>
            <person name="Lai Q."/>
            <person name="Li Y."/>
            <person name="Zhang B."/>
            <person name="Zhang J."/>
            <person name="Zhang H."/>
            <person name="Yang L."/>
            <person name="Zheng W."/>
            <person name="Tian Y."/>
            <person name="Yu Z."/>
            <person name="Xu H.Jr."/>
            <person name="Zheng T."/>
        </authorList>
    </citation>
    <scope>NUCLEOTIDE SEQUENCE [LARGE SCALE GENOMIC DNA]</scope>
    <source>
        <strain evidence="1 2">KD52</strain>
    </source>
</reference>
<name>A0A098S801_9BACT</name>
<keyword evidence="2" id="KW-1185">Reference proteome</keyword>
<sequence>MNTDTTAERRITFPEGHQDVVEALLVDGRFLLEGDPAFMTLKQHVDFYQAFFRESFGLSLEYHSEYAFLQSGRDSDPLSRDVCIFLGILCYELDREGYNLLEQLSFHTLEFEQVEQMFEMSSFREVLDATTNLQDAQARRNFYNRLHRRRIIERLDDQIFRFTPAHKYFLEFARSVARYNQRLAEEEE</sequence>
<dbReference type="OrthoDB" id="979470at2"/>
<evidence type="ECO:0000313" key="2">
    <source>
        <dbReference type="Proteomes" id="UP000029736"/>
    </source>
</evidence>
<dbReference type="RefSeq" id="WP_044219556.1">
    <property type="nucleotide sequence ID" value="NZ_CAKZLC010000210.1"/>
</dbReference>
<dbReference type="EMBL" id="JPOS01000020">
    <property type="protein sequence ID" value="KGE88230.1"/>
    <property type="molecule type" value="Genomic_DNA"/>
</dbReference>
<dbReference type="Proteomes" id="UP000029736">
    <property type="component" value="Unassembled WGS sequence"/>
</dbReference>
<comment type="caution">
    <text evidence="1">The sequence shown here is derived from an EMBL/GenBank/DDBJ whole genome shotgun (WGS) entry which is preliminary data.</text>
</comment>
<dbReference type="STRING" id="1524460.IX84_10480"/>
<proteinExistence type="predicted"/>
<dbReference type="InterPro" id="IPR053841">
    <property type="entry name" value="MksE"/>
</dbReference>
<dbReference type="AlphaFoldDB" id="A0A098S801"/>
<organism evidence="1 2">
    <name type="scientific">Phaeodactylibacter xiamenensis</name>
    <dbReference type="NCBI Taxonomy" id="1524460"/>
    <lineage>
        <taxon>Bacteria</taxon>
        <taxon>Pseudomonadati</taxon>
        <taxon>Bacteroidota</taxon>
        <taxon>Saprospiria</taxon>
        <taxon>Saprospirales</taxon>
        <taxon>Haliscomenobacteraceae</taxon>
        <taxon>Phaeodactylibacter</taxon>
    </lineage>
</organism>
<gene>
    <name evidence="1" type="ORF">IX84_10480</name>
</gene>
<accession>A0A098S801</accession>